<protein>
    <submittedName>
        <fullName evidence="1">Uncharacterized protein</fullName>
    </submittedName>
</protein>
<proteinExistence type="predicted"/>
<reference evidence="1" key="1">
    <citation type="submission" date="2018-06" db="EMBL/GenBank/DDBJ databases">
        <authorList>
            <person name="Zhirakovskaya E."/>
        </authorList>
    </citation>
    <scope>NUCLEOTIDE SEQUENCE</scope>
</reference>
<evidence type="ECO:0000313" key="1">
    <source>
        <dbReference type="EMBL" id="VAW95069.1"/>
    </source>
</evidence>
<name>A0A3B1AA07_9ZZZZ</name>
<sequence length="138" mass="15074">MSTLIPTLIPTLRIFVLGIVALGLLSSVAVFAGSDDEKSATYQMAEIMHRLKHYPSPAGKEVLNKITQAANTTANERTIATAMVNLQHKVVSSDIPKLEAVIADKKATVHERELASIVLSLDHRPTKQDKTKLKAMMQ</sequence>
<dbReference type="EMBL" id="UOFV01000044">
    <property type="protein sequence ID" value="VAW95069.1"/>
    <property type="molecule type" value="Genomic_DNA"/>
</dbReference>
<organism evidence="1">
    <name type="scientific">hydrothermal vent metagenome</name>
    <dbReference type="NCBI Taxonomy" id="652676"/>
    <lineage>
        <taxon>unclassified sequences</taxon>
        <taxon>metagenomes</taxon>
        <taxon>ecological metagenomes</taxon>
    </lineage>
</organism>
<accession>A0A3B1AA07</accession>
<gene>
    <name evidence="1" type="ORF">MNBD_GAMMA19-2250</name>
</gene>
<dbReference type="AlphaFoldDB" id="A0A3B1AA07"/>